<reference evidence="1" key="2">
    <citation type="submission" date="2018-08" db="UniProtKB">
        <authorList>
            <consortium name="EnsemblPlants"/>
        </authorList>
    </citation>
    <scope>IDENTIFICATION</scope>
    <source>
        <strain evidence="1">Yugu1</strain>
    </source>
</reference>
<dbReference type="HOGENOM" id="CLU_3360549_0_0_1"/>
<dbReference type="Proteomes" id="UP000004995">
    <property type="component" value="Unassembled WGS sequence"/>
</dbReference>
<proteinExistence type="predicted"/>
<dbReference type="EnsemblPlants" id="KQL29589">
    <property type="protein sequence ID" value="KQL29589"/>
    <property type="gene ID" value="SETIT_020522mg"/>
</dbReference>
<accession>K3Z1V4</accession>
<reference evidence="2" key="1">
    <citation type="journal article" date="2012" name="Nat. Biotechnol.">
        <title>Reference genome sequence of the model plant Setaria.</title>
        <authorList>
            <person name="Bennetzen J.L."/>
            <person name="Schmutz J."/>
            <person name="Wang H."/>
            <person name="Percifield R."/>
            <person name="Hawkins J."/>
            <person name="Pontaroli A.C."/>
            <person name="Estep M."/>
            <person name="Feng L."/>
            <person name="Vaughn J.N."/>
            <person name="Grimwood J."/>
            <person name="Jenkins J."/>
            <person name="Barry K."/>
            <person name="Lindquist E."/>
            <person name="Hellsten U."/>
            <person name="Deshpande S."/>
            <person name="Wang X."/>
            <person name="Wu X."/>
            <person name="Mitros T."/>
            <person name="Triplett J."/>
            <person name="Yang X."/>
            <person name="Ye C.Y."/>
            <person name="Mauro-Herrera M."/>
            <person name="Wang L."/>
            <person name="Li P."/>
            <person name="Sharma M."/>
            <person name="Sharma R."/>
            <person name="Ronald P.C."/>
            <person name="Panaud O."/>
            <person name="Kellogg E.A."/>
            <person name="Brutnell T.P."/>
            <person name="Doust A.N."/>
            <person name="Tuskan G.A."/>
            <person name="Rokhsar D."/>
            <person name="Devos K.M."/>
        </authorList>
    </citation>
    <scope>NUCLEOTIDE SEQUENCE [LARGE SCALE GENOMIC DNA]</scope>
    <source>
        <strain evidence="2">cv. Yugu1</strain>
    </source>
</reference>
<organism evidence="1 2">
    <name type="scientific">Setaria italica</name>
    <name type="common">Foxtail millet</name>
    <name type="synonym">Panicum italicum</name>
    <dbReference type="NCBI Taxonomy" id="4555"/>
    <lineage>
        <taxon>Eukaryota</taxon>
        <taxon>Viridiplantae</taxon>
        <taxon>Streptophyta</taxon>
        <taxon>Embryophyta</taxon>
        <taxon>Tracheophyta</taxon>
        <taxon>Spermatophyta</taxon>
        <taxon>Magnoliopsida</taxon>
        <taxon>Liliopsida</taxon>
        <taxon>Poales</taxon>
        <taxon>Poaceae</taxon>
        <taxon>PACMAD clade</taxon>
        <taxon>Panicoideae</taxon>
        <taxon>Panicodae</taxon>
        <taxon>Paniceae</taxon>
        <taxon>Cenchrinae</taxon>
        <taxon>Setaria</taxon>
    </lineage>
</organism>
<dbReference type="InParanoid" id="K3Z1V4"/>
<dbReference type="Gramene" id="KQL29589">
    <property type="protein sequence ID" value="KQL29589"/>
    <property type="gene ID" value="SETIT_020522mg"/>
</dbReference>
<sequence length="36" mass="4075">MELVQMLLSQPLRRISISLSYHLAPSPNHECSGRPL</sequence>
<dbReference type="EMBL" id="AGNK02000299">
    <property type="status" value="NOT_ANNOTATED_CDS"/>
    <property type="molecule type" value="Genomic_DNA"/>
</dbReference>
<protein>
    <submittedName>
        <fullName evidence="1">Uncharacterized protein</fullName>
    </submittedName>
</protein>
<dbReference type="AlphaFoldDB" id="K3Z1V4"/>
<name>K3Z1V4_SETIT</name>
<keyword evidence="2" id="KW-1185">Reference proteome</keyword>
<evidence type="ECO:0000313" key="1">
    <source>
        <dbReference type="EnsemblPlants" id="KQL29589"/>
    </source>
</evidence>
<evidence type="ECO:0000313" key="2">
    <source>
        <dbReference type="Proteomes" id="UP000004995"/>
    </source>
</evidence>